<dbReference type="FunFam" id="3.20.20.80:FF:000053">
    <property type="entry name" value="Alpha-xylosidase YicI"/>
    <property type="match status" value="1"/>
</dbReference>
<evidence type="ECO:0000256" key="1">
    <source>
        <dbReference type="ARBA" id="ARBA00007806"/>
    </source>
</evidence>
<comment type="caution">
    <text evidence="9">The sequence shown here is derived from an EMBL/GenBank/DDBJ whole genome shotgun (WGS) entry which is preliminary data.</text>
</comment>
<evidence type="ECO:0000256" key="5">
    <source>
        <dbReference type="ARBA" id="ARBA00066962"/>
    </source>
</evidence>
<gene>
    <name evidence="9" type="primary">yicI_2</name>
    <name evidence="9" type="ORF">GALL_161410</name>
</gene>
<organism evidence="9">
    <name type="scientific">mine drainage metagenome</name>
    <dbReference type="NCBI Taxonomy" id="410659"/>
    <lineage>
        <taxon>unclassified sequences</taxon>
        <taxon>metagenomes</taxon>
        <taxon>ecological metagenomes</taxon>
    </lineage>
</organism>
<dbReference type="InterPro" id="IPR013780">
    <property type="entry name" value="Glyco_hydro_b"/>
</dbReference>
<protein>
    <recommendedName>
        <fullName evidence="5">alpha-D-xyloside xylohydrolase</fullName>
        <ecNumber evidence="5">3.2.1.177</ecNumber>
    </recommendedName>
</protein>
<dbReference type="Gene3D" id="2.60.40.1180">
    <property type="entry name" value="Golgi alpha-mannosidase II"/>
    <property type="match status" value="2"/>
</dbReference>
<comment type="similarity">
    <text evidence="1">Belongs to the glycosyl hydrolase 31 family.</text>
</comment>
<dbReference type="InterPro" id="IPR017853">
    <property type="entry name" value="GH"/>
</dbReference>
<dbReference type="InterPro" id="IPR000322">
    <property type="entry name" value="Glyco_hydro_31_TIM"/>
</dbReference>
<dbReference type="InterPro" id="IPR050985">
    <property type="entry name" value="Alpha-glycosidase_related"/>
</dbReference>
<dbReference type="CDD" id="cd14752">
    <property type="entry name" value="GH31_N"/>
    <property type="match status" value="1"/>
</dbReference>
<dbReference type="Gene3D" id="3.20.20.80">
    <property type="entry name" value="Glycosidases"/>
    <property type="match status" value="1"/>
</dbReference>
<dbReference type="Pfam" id="PF01055">
    <property type="entry name" value="Glyco_hydro_31_2nd"/>
    <property type="match status" value="1"/>
</dbReference>
<dbReference type="NCBIfam" id="NF007940">
    <property type="entry name" value="PRK10658.1"/>
    <property type="match status" value="1"/>
</dbReference>
<evidence type="ECO:0000259" key="7">
    <source>
        <dbReference type="Pfam" id="PF13802"/>
    </source>
</evidence>
<dbReference type="GO" id="GO:0061634">
    <property type="term" value="F:alpha-D-xyloside xylohydrolase"/>
    <property type="evidence" value="ECO:0007669"/>
    <property type="project" value="UniProtKB-EC"/>
</dbReference>
<dbReference type="Pfam" id="PF21365">
    <property type="entry name" value="Glyco_hydro_31_3rd"/>
    <property type="match status" value="1"/>
</dbReference>
<dbReference type="SUPFAM" id="SSF74650">
    <property type="entry name" value="Galactose mutarotase-like"/>
    <property type="match status" value="1"/>
</dbReference>
<feature type="domain" description="Glycoside hydrolase family 31 TIM barrel" evidence="6">
    <location>
        <begin position="260"/>
        <end position="575"/>
    </location>
</feature>
<dbReference type="CDD" id="cd06593">
    <property type="entry name" value="GH31_xylosidase_YicI"/>
    <property type="match status" value="1"/>
</dbReference>
<accession>A0A1J5S0V3</accession>
<dbReference type="EMBL" id="MLJW01000080">
    <property type="protein sequence ID" value="OIR01839.1"/>
    <property type="molecule type" value="Genomic_DNA"/>
</dbReference>
<evidence type="ECO:0000313" key="9">
    <source>
        <dbReference type="EMBL" id="OIR01839.1"/>
    </source>
</evidence>
<evidence type="ECO:0000256" key="2">
    <source>
        <dbReference type="ARBA" id="ARBA00022801"/>
    </source>
</evidence>
<dbReference type="GO" id="GO:0005975">
    <property type="term" value="P:carbohydrate metabolic process"/>
    <property type="evidence" value="ECO:0007669"/>
    <property type="project" value="InterPro"/>
</dbReference>
<comment type="catalytic activity">
    <reaction evidence="4">
        <text>Hydrolysis of terminal, non-reducing alpha-D-xylose residues with release of alpha-D-xylose.</text>
        <dbReference type="EC" id="3.2.1.177"/>
    </reaction>
</comment>
<dbReference type="PANTHER" id="PTHR43053">
    <property type="entry name" value="GLYCOSIDASE FAMILY 31"/>
    <property type="match status" value="1"/>
</dbReference>
<dbReference type="GO" id="GO:0030246">
    <property type="term" value="F:carbohydrate binding"/>
    <property type="evidence" value="ECO:0007669"/>
    <property type="project" value="InterPro"/>
</dbReference>
<evidence type="ECO:0000259" key="8">
    <source>
        <dbReference type="Pfam" id="PF21365"/>
    </source>
</evidence>
<feature type="domain" description="Glycoside hydrolase family 31 N-terminal" evidence="7">
    <location>
        <begin position="55"/>
        <end position="218"/>
    </location>
</feature>
<keyword evidence="3 9" id="KW-0326">Glycosidase</keyword>
<evidence type="ECO:0000256" key="3">
    <source>
        <dbReference type="ARBA" id="ARBA00023295"/>
    </source>
</evidence>
<feature type="domain" description="Glycosyl hydrolase family 31 C-terminal" evidence="8">
    <location>
        <begin position="583"/>
        <end position="668"/>
    </location>
</feature>
<evidence type="ECO:0000259" key="6">
    <source>
        <dbReference type="Pfam" id="PF01055"/>
    </source>
</evidence>
<dbReference type="Gene3D" id="2.60.40.1760">
    <property type="entry name" value="glycosyl hydrolase (family 31)"/>
    <property type="match status" value="1"/>
</dbReference>
<evidence type="ECO:0000256" key="4">
    <source>
        <dbReference type="ARBA" id="ARBA00052064"/>
    </source>
</evidence>
<dbReference type="AlphaFoldDB" id="A0A1J5S0V3"/>
<dbReference type="Pfam" id="PF13802">
    <property type="entry name" value="Gal_mutarotas_2"/>
    <property type="match status" value="1"/>
</dbReference>
<dbReference type="EC" id="3.2.1.177" evidence="5"/>
<dbReference type="InterPro" id="IPR011013">
    <property type="entry name" value="Gal_mutarotase_sf_dom"/>
</dbReference>
<keyword evidence="2 9" id="KW-0378">Hydrolase</keyword>
<reference evidence="9" key="1">
    <citation type="submission" date="2016-10" db="EMBL/GenBank/DDBJ databases">
        <title>Sequence of Gallionella enrichment culture.</title>
        <authorList>
            <person name="Poehlein A."/>
            <person name="Muehling M."/>
            <person name="Daniel R."/>
        </authorList>
    </citation>
    <scope>NUCLEOTIDE SEQUENCE</scope>
</reference>
<sequence length="777" mass="85774">MKFTDGQWLLQSGVSAHYPAEAYAVDALADKIVVLAPTRRIQHRGDTLAGPVLTVTLSSPLEGVIKVRIEHYSSQAGRRPTIPLEANPAPAVEVKSDDEAATLRSGSLEARVRRKGEWEVSFRAGGKVLTKSAWRGMGYAQWQGHGNFVHEQLSLGVGENVYGLGERFTAYVKNGQTVENWNKDGGTSSEQTYKNVPFYLTNRGYGVLVNETGPVSFEVASEKVARVQFSLPGESLEYFIIHGPTPKEILARLTALTGRPALPPAWSFGLWLSTSFTTNYDEATVTSFIAGMEERKLPLSVFHFDCFWMREFEWCNFEWDPRQFPDPKGMLQRLKARGLKICVWINPYIAQRSKLFAEGEAGGYFLKRPDGSVWQTDLWQPGMAIVDFTNPAAREWYKGHLRRLMDMGVDVFKTDFGERIPTDVVYHDGSDPVAMHNLYAVQYNETVFRLLEQVRGKGDAVVFARSAYASSQRFPLHWGGDCWSNFESMAESLRGGLSLSLCGFGYWSHDIGGFEGNPPPEVYKRWLAFGLLSSHSRLHGSSSYRVPWSIDEESCDVLRTFTQLKCRLMPYLYSAAVEAHAAGVPMMRAMMLEFPDDPACETLDRQYMLGGSLLVAPVLTADGVTDYYLPAGRWTHAMTGEVQEGGRWHRAQHGFLSLPLFVRPGTVLATGPRDDRPDYDFAEGVTFQVYELADGASATCKVHADRGAEALTFTISRKGKALEATCTGAKVGAWAVKLAGIASASASEGSVKVEKTAGGIVATPACGARGIRLLLPA</sequence>
<dbReference type="InterPro" id="IPR025887">
    <property type="entry name" value="Glyco_hydro_31_N_dom"/>
</dbReference>
<dbReference type="SUPFAM" id="SSF51011">
    <property type="entry name" value="Glycosyl hydrolase domain"/>
    <property type="match status" value="1"/>
</dbReference>
<dbReference type="SUPFAM" id="SSF51445">
    <property type="entry name" value="(Trans)glycosidases"/>
    <property type="match status" value="1"/>
</dbReference>
<name>A0A1J5S0V3_9ZZZZ</name>
<dbReference type="SUPFAM" id="SSF117125">
    <property type="entry name" value="Putative glucosidase YicI, C-terminal domain"/>
    <property type="match status" value="1"/>
</dbReference>
<dbReference type="InterPro" id="IPR048395">
    <property type="entry name" value="Glyco_hydro_31_C"/>
</dbReference>
<proteinExistence type="inferred from homology"/>
<dbReference type="PANTHER" id="PTHR43053:SF4">
    <property type="entry name" value="MYOGENESIS-REGULATING GLYCOSIDASE"/>
    <property type="match status" value="1"/>
</dbReference>